<accession>A0AAV4RFC5</accession>
<protein>
    <submittedName>
        <fullName evidence="1">Uncharacterized protein</fullName>
    </submittedName>
</protein>
<keyword evidence="2" id="KW-1185">Reference proteome</keyword>
<organism evidence="1 2">
    <name type="scientific">Caerostris darwini</name>
    <dbReference type="NCBI Taxonomy" id="1538125"/>
    <lineage>
        <taxon>Eukaryota</taxon>
        <taxon>Metazoa</taxon>
        <taxon>Ecdysozoa</taxon>
        <taxon>Arthropoda</taxon>
        <taxon>Chelicerata</taxon>
        <taxon>Arachnida</taxon>
        <taxon>Araneae</taxon>
        <taxon>Araneomorphae</taxon>
        <taxon>Entelegynae</taxon>
        <taxon>Araneoidea</taxon>
        <taxon>Araneidae</taxon>
        <taxon>Caerostris</taxon>
    </lineage>
</organism>
<comment type="caution">
    <text evidence="1">The sequence shown here is derived from an EMBL/GenBank/DDBJ whole genome shotgun (WGS) entry which is preliminary data.</text>
</comment>
<evidence type="ECO:0000313" key="1">
    <source>
        <dbReference type="EMBL" id="GIY19709.1"/>
    </source>
</evidence>
<sequence>MNLSADMDSENEEDRKLIKLIQEMAEFKTKFPINLNARFSTANGPHQDHLQVPSSGAAAEALITESPMSTVPLYHSEADHCMNITAAKIQLKEKAVDMMRQIIKKQNILIDGCFIEPHAIKPTMDGLKKAEDALAEATKRGGSNDHSADDTSNQYILSSILCPFCDSYNVWKVSYQILIFTAKVICFRD</sequence>
<gene>
    <name evidence="1" type="ORF">CDAR_16631</name>
</gene>
<name>A0AAV4RFC5_9ARAC</name>
<evidence type="ECO:0000313" key="2">
    <source>
        <dbReference type="Proteomes" id="UP001054837"/>
    </source>
</evidence>
<proteinExistence type="predicted"/>
<dbReference type="Proteomes" id="UP001054837">
    <property type="component" value="Unassembled WGS sequence"/>
</dbReference>
<dbReference type="EMBL" id="BPLQ01006061">
    <property type="protein sequence ID" value="GIY19709.1"/>
    <property type="molecule type" value="Genomic_DNA"/>
</dbReference>
<reference evidence="1 2" key="1">
    <citation type="submission" date="2021-06" db="EMBL/GenBank/DDBJ databases">
        <title>Caerostris darwini draft genome.</title>
        <authorList>
            <person name="Kono N."/>
            <person name="Arakawa K."/>
        </authorList>
    </citation>
    <scope>NUCLEOTIDE SEQUENCE [LARGE SCALE GENOMIC DNA]</scope>
</reference>
<dbReference type="AlphaFoldDB" id="A0AAV4RFC5"/>